<feature type="disulfide bond" evidence="1">
    <location>
        <begin position="17"/>
        <end position="26"/>
    </location>
</feature>
<feature type="domain" description="EGF-like" evidence="3">
    <location>
        <begin position="525"/>
        <end position="552"/>
    </location>
</feature>
<dbReference type="Pfam" id="PF00041">
    <property type="entry name" value="fn3"/>
    <property type="match status" value="1"/>
</dbReference>
<evidence type="ECO:0000256" key="2">
    <source>
        <dbReference type="SAM" id="MobiDB-lite"/>
    </source>
</evidence>
<evidence type="ECO:0000313" key="6">
    <source>
        <dbReference type="Proteomes" id="UP000887568"/>
    </source>
</evidence>
<feature type="disulfide bond" evidence="1">
    <location>
        <begin position="542"/>
        <end position="551"/>
    </location>
</feature>
<dbReference type="PROSITE" id="PS00022">
    <property type="entry name" value="EGF_1"/>
    <property type="match status" value="2"/>
</dbReference>
<evidence type="ECO:0000259" key="3">
    <source>
        <dbReference type="PROSITE" id="PS50026"/>
    </source>
</evidence>
<dbReference type="SMART" id="SM00060">
    <property type="entry name" value="FN3"/>
    <property type="match status" value="2"/>
</dbReference>
<feature type="compositionally biased region" description="Polar residues" evidence="2">
    <location>
        <begin position="842"/>
        <end position="853"/>
    </location>
</feature>
<dbReference type="Gene3D" id="2.60.40.10">
    <property type="entry name" value="Immunoglobulins"/>
    <property type="match status" value="3"/>
</dbReference>
<dbReference type="InterPro" id="IPR000742">
    <property type="entry name" value="EGF"/>
</dbReference>
<comment type="caution">
    <text evidence="1">Lacks conserved residue(s) required for the propagation of feature annotation.</text>
</comment>
<dbReference type="EnsemblMetazoa" id="XM_038210728.1">
    <property type="protein sequence ID" value="XP_038066656.1"/>
    <property type="gene ID" value="LOC119736715"/>
</dbReference>
<dbReference type="FunFam" id="2.170.300.10:FF:000020">
    <property type="entry name" value="Uncharacterized protein"/>
    <property type="match status" value="1"/>
</dbReference>
<dbReference type="OMA" id="KCHCLGD"/>
<keyword evidence="6" id="KW-1185">Reference proteome</keyword>
<sequence length="866" mass="92894">MCYNGGVCDDKTGYCICPPGFSGANCFTEPDPFGISCINGYSGLTCSDVCTSGRFGAGCEQECHCLLPDLDCDRYTGVCHVGGCADGWSGANCQIPDICQVGYYGSNCLRKCHCLGDAACDKYTGYCSVGCAPGFICVSRQCEAGYFGEDCSTDCHCLDDAACDGITGSCPSGRCLGDQFQTDGTGICKFVLPVLSQSPDVSVNYTSAVVTWKPWGSHPMDSGDGPIMGYKIYHSNYSSSSSTRADYLAVISETPSSFRFEIESLQQLSVYNFSVAAVREGEGGEGPRSPVTTIRTQPRASHTDFLDTKDSLHLTMATHFFHRAGESNIIRLACYRSSPDTDADLSFGRLPVHLPGAGIDSSTSFPDGTTSGEFDGLKFTQLPINNVNATGLYYCEGSKGGQTTRVYSSIYSNNGWYYPGRWNALLLTKTINTGENATLSVQNRRGWTSHASWRRISDGVATNLTDYDGMGTITIPASQAKHGDVYVVLSSRYSLRDNKFSLFRLIVRGCVASKWGPPACDGVCDLCYNGGVCDDETGDCICPPGFMGPNCLTVCPIGSFGWACGYKCGSGQLNSCAFSQFGLPDPFGISCINGHRGYECRYLCSSGSFGAGCLQECHCLSADECNRYTGVCTNRSCAEGWSGTNCQIPDTCPVGYYGLNCLSKCHCLGDAACDKYTGYCNVGCAPGFTCVSWQCEAGYFGGDCSKECHCLDDATCDRITGFCPSKKCIAPFQTDGTGICQSVPPVLSQPPEVRVKSTSAIVTWKAWGSHPLDAGDGPIVGYKIYHSNYSSISLTSADYISAIYQPPSSFIFDIESLQQLTVYYFSVAAVREEEGGEGPRSPVTTIRTQPQDTTQDRVLALPEHTT</sequence>
<proteinExistence type="predicted"/>
<evidence type="ECO:0000256" key="1">
    <source>
        <dbReference type="PROSITE-ProRule" id="PRU00076"/>
    </source>
</evidence>
<feature type="domain" description="Fibronectin type-III" evidence="4">
    <location>
        <begin position="744"/>
        <end position="851"/>
    </location>
</feature>
<dbReference type="PANTHER" id="PTHR26391">
    <property type="entry name" value="INACTIVE TYROSINE-PROTEIN KINASE 7"/>
    <property type="match status" value="1"/>
</dbReference>
<dbReference type="InterPro" id="IPR013783">
    <property type="entry name" value="Ig-like_fold"/>
</dbReference>
<dbReference type="PROSITE" id="PS50026">
    <property type="entry name" value="EGF_3"/>
    <property type="match status" value="2"/>
</dbReference>
<feature type="domain" description="Fibronectin type-III" evidence="4">
    <location>
        <begin position="193"/>
        <end position="299"/>
    </location>
</feature>
<dbReference type="RefSeq" id="XP_038066656.1">
    <property type="nucleotide sequence ID" value="XM_038210728.1"/>
</dbReference>
<organism evidence="5 6">
    <name type="scientific">Patiria miniata</name>
    <name type="common">Bat star</name>
    <name type="synonym">Asterina miniata</name>
    <dbReference type="NCBI Taxonomy" id="46514"/>
    <lineage>
        <taxon>Eukaryota</taxon>
        <taxon>Metazoa</taxon>
        <taxon>Echinodermata</taxon>
        <taxon>Eleutherozoa</taxon>
        <taxon>Asterozoa</taxon>
        <taxon>Asteroidea</taxon>
        <taxon>Valvatacea</taxon>
        <taxon>Valvatida</taxon>
        <taxon>Asterinidae</taxon>
        <taxon>Patiria</taxon>
    </lineage>
</organism>
<keyword evidence="1" id="KW-1015">Disulfide bond</keyword>
<dbReference type="Proteomes" id="UP000887568">
    <property type="component" value="Unplaced"/>
</dbReference>
<evidence type="ECO:0000313" key="5">
    <source>
        <dbReference type="EnsemblMetazoa" id="XP_038066656.1"/>
    </source>
</evidence>
<dbReference type="OrthoDB" id="1668230at2759"/>
<reference evidence="5" key="1">
    <citation type="submission" date="2022-11" db="UniProtKB">
        <authorList>
            <consortium name="EnsemblMetazoa"/>
        </authorList>
    </citation>
    <scope>IDENTIFICATION</scope>
</reference>
<dbReference type="Gene3D" id="2.10.25.10">
    <property type="entry name" value="Laminin"/>
    <property type="match status" value="1"/>
</dbReference>
<dbReference type="GeneID" id="119736715"/>
<dbReference type="CDD" id="cd00063">
    <property type="entry name" value="FN3"/>
    <property type="match status" value="2"/>
</dbReference>
<protein>
    <submittedName>
        <fullName evidence="5">Uncharacterized protein</fullName>
    </submittedName>
</protein>
<dbReference type="Gene3D" id="2.170.300.10">
    <property type="entry name" value="Tie2 ligand-binding domain superfamily"/>
    <property type="match status" value="2"/>
</dbReference>
<dbReference type="InterPro" id="IPR003961">
    <property type="entry name" value="FN3_dom"/>
</dbReference>
<dbReference type="SUPFAM" id="SSF49265">
    <property type="entry name" value="Fibronectin type III"/>
    <property type="match status" value="1"/>
</dbReference>
<dbReference type="SMART" id="SM00181">
    <property type="entry name" value="EGF"/>
    <property type="match status" value="5"/>
</dbReference>
<evidence type="ECO:0000259" key="4">
    <source>
        <dbReference type="PROSITE" id="PS50853"/>
    </source>
</evidence>
<feature type="region of interest" description="Disordered" evidence="2">
    <location>
        <begin position="834"/>
        <end position="866"/>
    </location>
</feature>
<dbReference type="PANTHER" id="PTHR26391:SF18">
    <property type="entry name" value="PROTEIN KINASE RECEPTOR TIE-1, PUTATIVE-RELATED"/>
    <property type="match status" value="1"/>
</dbReference>
<feature type="domain" description="EGF-like" evidence="3">
    <location>
        <begin position="1"/>
        <end position="27"/>
    </location>
</feature>
<keyword evidence="1" id="KW-0245">EGF-like domain</keyword>
<accession>A0A914ATI8</accession>
<name>A0A914ATI8_PATMI</name>
<dbReference type="PROSITE" id="PS01186">
    <property type="entry name" value="EGF_2"/>
    <property type="match status" value="1"/>
</dbReference>
<dbReference type="PROSITE" id="PS50853">
    <property type="entry name" value="FN3"/>
    <property type="match status" value="2"/>
</dbReference>
<dbReference type="InterPro" id="IPR036116">
    <property type="entry name" value="FN3_sf"/>
</dbReference>
<dbReference type="AlphaFoldDB" id="A0A914ATI8"/>
<dbReference type="PRINTS" id="PR00011">
    <property type="entry name" value="EGFLAMININ"/>
</dbReference>